<gene>
    <name evidence="10" type="ORF">LKD75_10100</name>
</gene>
<dbReference type="GO" id="GO:0034040">
    <property type="term" value="F:ATPase-coupled lipid transmembrane transporter activity"/>
    <property type="evidence" value="ECO:0007669"/>
    <property type="project" value="TreeGrafter"/>
</dbReference>
<dbReference type="SUPFAM" id="SSF52540">
    <property type="entry name" value="P-loop containing nucleoside triphosphate hydrolases"/>
    <property type="match status" value="1"/>
</dbReference>
<dbReference type="InterPro" id="IPR036640">
    <property type="entry name" value="ABC1_TM_sf"/>
</dbReference>
<dbReference type="Pfam" id="PF00005">
    <property type="entry name" value="ABC_tran"/>
    <property type="match status" value="1"/>
</dbReference>
<dbReference type="RefSeq" id="WP_227733379.1">
    <property type="nucleotide sequence ID" value="NZ_JAJEPV010000022.1"/>
</dbReference>
<feature type="transmembrane region" description="Helical" evidence="7">
    <location>
        <begin position="173"/>
        <end position="191"/>
    </location>
</feature>
<feature type="domain" description="ABC transporter" evidence="8">
    <location>
        <begin position="357"/>
        <end position="574"/>
    </location>
</feature>
<keyword evidence="5 7" id="KW-1133">Transmembrane helix</keyword>
<dbReference type="InterPro" id="IPR011527">
    <property type="entry name" value="ABC1_TM_dom"/>
</dbReference>
<sequence>MIKQLKFIMNQKEKRQLPFLLVEIVIGALLETIGVSAILPVINILIEPESINGDGYIAQIYRIGKFEDLRSFETTLFIAIIVFYILKNIYLTAMRFHQNYFINVGQRTLTNRLMNGYFRQSYSYFTKKNIADLQRNVSSDVGKCYQTVLAMLTIVTQGFVAIALLLFLLISDWMTTVLMMGMVGVVMLTFLKITNKLNYRYGTISRREGEQVIQWINQSFGGIKEVKLFGREQFFLKKIDKSYSESSIAECKVNVISTLPSAIMETICIVAIMVTIIVKMYTGGDIANLISVLAAFALAAIRLIPVMGNLSSSIGRVTFCKSSIDGICKELKELEGKCIEGSKRLECKEDITFKQMLSVKQVSFHYEDNEKEILSNVNLNIKRGTSIAFIGPSGAGKTTMADLILGILHPTSGIIEADGKNIEDNIKGWYKQIGYIPQTIYLMDDSIRNNIAFGLKEDEIDDDKVWKALEKAQLDEFVKGLPEGIDTNLGDRGVRCSGGQRQRLGIARALYNDPEFLILDEATSALDNETEKAIMEAIDGLKGKKTLLIIAHRLSTTKNCDQIYKIQNQRIMQV</sequence>
<dbReference type="InterPro" id="IPR017871">
    <property type="entry name" value="ABC_transporter-like_CS"/>
</dbReference>
<dbReference type="Gene3D" id="1.20.1560.10">
    <property type="entry name" value="ABC transporter type 1, transmembrane domain"/>
    <property type="match status" value="1"/>
</dbReference>
<dbReference type="InterPro" id="IPR003439">
    <property type="entry name" value="ABC_transporter-like_ATP-bd"/>
</dbReference>
<dbReference type="Proteomes" id="UP001197795">
    <property type="component" value="Unassembled WGS sequence"/>
</dbReference>
<dbReference type="PANTHER" id="PTHR24221:SF654">
    <property type="entry name" value="ATP-BINDING CASSETTE SUB-FAMILY B MEMBER 6"/>
    <property type="match status" value="1"/>
</dbReference>
<evidence type="ECO:0000256" key="5">
    <source>
        <dbReference type="ARBA" id="ARBA00022989"/>
    </source>
</evidence>
<dbReference type="GO" id="GO:0140359">
    <property type="term" value="F:ABC-type transporter activity"/>
    <property type="evidence" value="ECO:0007669"/>
    <property type="project" value="InterPro"/>
</dbReference>
<feature type="domain" description="ABC transmembrane type-1" evidence="9">
    <location>
        <begin position="25"/>
        <end position="318"/>
    </location>
</feature>
<proteinExistence type="predicted"/>
<evidence type="ECO:0000313" key="11">
    <source>
        <dbReference type="Proteomes" id="UP001197795"/>
    </source>
</evidence>
<evidence type="ECO:0000259" key="8">
    <source>
        <dbReference type="PROSITE" id="PS50893"/>
    </source>
</evidence>
<feature type="transmembrane region" description="Helical" evidence="7">
    <location>
        <begin position="286"/>
        <end position="304"/>
    </location>
</feature>
<dbReference type="PROSITE" id="PS50893">
    <property type="entry name" value="ABC_TRANSPORTER_2"/>
    <property type="match status" value="1"/>
</dbReference>
<feature type="transmembrane region" description="Helical" evidence="7">
    <location>
        <begin position="75"/>
        <end position="93"/>
    </location>
</feature>
<keyword evidence="3" id="KW-0547">Nucleotide-binding</keyword>
<dbReference type="PROSITE" id="PS00211">
    <property type="entry name" value="ABC_TRANSPORTER_1"/>
    <property type="match status" value="1"/>
</dbReference>
<dbReference type="InterPro" id="IPR003593">
    <property type="entry name" value="AAA+_ATPase"/>
</dbReference>
<dbReference type="PANTHER" id="PTHR24221">
    <property type="entry name" value="ATP-BINDING CASSETTE SUB-FAMILY B"/>
    <property type="match status" value="1"/>
</dbReference>
<comment type="caution">
    <text evidence="10">The sequence shown here is derived from an EMBL/GenBank/DDBJ whole genome shotgun (WGS) entry which is preliminary data.</text>
</comment>
<dbReference type="PROSITE" id="PS50929">
    <property type="entry name" value="ABC_TM1F"/>
    <property type="match status" value="1"/>
</dbReference>
<keyword evidence="6 7" id="KW-0472">Membrane</keyword>
<organism evidence="10 11">
    <name type="scientific">Waltera acetigignens</name>
    <dbReference type="NCBI Taxonomy" id="2981769"/>
    <lineage>
        <taxon>Bacteria</taxon>
        <taxon>Bacillati</taxon>
        <taxon>Bacillota</taxon>
        <taxon>Clostridia</taxon>
        <taxon>Lachnospirales</taxon>
        <taxon>Lachnospiraceae</taxon>
        <taxon>Waltera</taxon>
    </lineage>
</organism>
<protein>
    <submittedName>
        <fullName evidence="10">ABC transporter ATP-binding protein/permease</fullName>
    </submittedName>
</protein>
<dbReference type="SMART" id="SM00382">
    <property type="entry name" value="AAA"/>
    <property type="match status" value="1"/>
</dbReference>
<evidence type="ECO:0000259" key="9">
    <source>
        <dbReference type="PROSITE" id="PS50929"/>
    </source>
</evidence>
<dbReference type="InterPro" id="IPR039421">
    <property type="entry name" value="Type_1_exporter"/>
</dbReference>
<dbReference type="GO" id="GO:0016887">
    <property type="term" value="F:ATP hydrolysis activity"/>
    <property type="evidence" value="ECO:0007669"/>
    <property type="project" value="InterPro"/>
</dbReference>
<reference evidence="10 11" key="1">
    <citation type="submission" date="2021-10" db="EMBL/GenBank/DDBJ databases">
        <title>Anaerobic single-cell dispensing facilitates the cultivation of human gut bacteria.</title>
        <authorList>
            <person name="Afrizal A."/>
        </authorList>
    </citation>
    <scope>NUCLEOTIDE SEQUENCE [LARGE SCALE GENOMIC DNA]</scope>
    <source>
        <strain evidence="10 11">CLA-AA-H273</strain>
    </source>
</reference>
<feature type="transmembrane region" description="Helical" evidence="7">
    <location>
        <begin position="20"/>
        <end position="46"/>
    </location>
</feature>
<keyword evidence="4 10" id="KW-0067">ATP-binding</keyword>
<dbReference type="GO" id="GO:0005524">
    <property type="term" value="F:ATP binding"/>
    <property type="evidence" value="ECO:0007669"/>
    <property type="project" value="UniProtKB-KW"/>
</dbReference>
<keyword evidence="11" id="KW-1185">Reference proteome</keyword>
<evidence type="ECO:0000313" key="10">
    <source>
        <dbReference type="EMBL" id="MCC2119935.1"/>
    </source>
</evidence>
<dbReference type="Gene3D" id="3.40.50.300">
    <property type="entry name" value="P-loop containing nucleotide triphosphate hydrolases"/>
    <property type="match status" value="1"/>
</dbReference>
<feature type="transmembrane region" description="Helical" evidence="7">
    <location>
        <begin position="262"/>
        <end position="280"/>
    </location>
</feature>
<evidence type="ECO:0000256" key="7">
    <source>
        <dbReference type="SAM" id="Phobius"/>
    </source>
</evidence>
<dbReference type="Pfam" id="PF00664">
    <property type="entry name" value="ABC_membrane"/>
    <property type="match status" value="1"/>
</dbReference>
<evidence type="ECO:0000256" key="2">
    <source>
        <dbReference type="ARBA" id="ARBA00022692"/>
    </source>
</evidence>
<dbReference type="InterPro" id="IPR027417">
    <property type="entry name" value="P-loop_NTPase"/>
</dbReference>
<accession>A0AAE3A4E0</accession>
<evidence type="ECO:0000256" key="1">
    <source>
        <dbReference type="ARBA" id="ARBA00004651"/>
    </source>
</evidence>
<evidence type="ECO:0000256" key="4">
    <source>
        <dbReference type="ARBA" id="ARBA00022840"/>
    </source>
</evidence>
<name>A0AAE3A4E0_9FIRM</name>
<evidence type="ECO:0000256" key="3">
    <source>
        <dbReference type="ARBA" id="ARBA00022741"/>
    </source>
</evidence>
<comment type="subcellular location">
    <subcellularLocation>
        <location evidence="1">Cell membrane</location>
        <topology evidence="1">Multi-pass membrane protein</topology>
    </subcellularLocation>
</comment>
<evidence type="ECO:0000256" key="6">
    <source>
        <dbReference type="ARBA" id="ARBA00023136"/>
    </source>
</evidence>
<keyword evidence="2 7" id="KW-0812">Transmembrane</keyword>
<dbReference type="AlphaFoldDB" id="A0AAE3A4E0"/>
<feature type="transmembrane region" description="Helical" evidence="7">
    <location>
        <begin position="148"/>
        <end position="167"/>
    </location>
</feature>
<dbReference type="GO" id="GO:0005886">
    <property type="term" value="C:plasma membrane"/>
    <property type="evidence" value="ECO:0007669"/>
    <property type="project" value="UniProtKB-SubCell"/>
</dbReference>
<dbReference type="EMBL" id="JAJEPV010000022">
    <property type="protein sequence ID" value="MCC2119935.1"/>
    <property type="molecule type" value="Genomic_DNA"/>
</dbReference>
<dbReference type="SUPFAM" id="SSF90123">
    <property type="entry name" value="ABC transporter transmembrane region"/>
    <property type="match status" value="1"/>
</dbReference>